<dbReference type="HOGENOM" id="CLU_038944_8_0_6"/>
<dbReference type="InterPro" id="IPR032816">
    <property type="entry name" value="VTT_dom"/>
</dbReference>
<evidence type="ECO:0000256" key="6">
    <source>
        <dbReference type="RuleBase" id="RU366058"/>
    </source>
</evidence>
<feature type="domain" description="VTT" evidence="7">
    <location>
        <begin position="96"/>
        <end position="212"/>
    </location>
</feature>
<keyword evidence="4 6" id="KW-1133">Transmembrane helix</keyword>
<comment type="similarity">
    <text evidence="6">Belongs to the TVP38/TMEM64 family.</text>
</comment>
<feature type="transmembrane region" description="Helical" evidence="6">
    <location>
        <begin position="216"/>
        <end position="238"/>
    </location>
</feature>
<dbReference type="AlphaFoldDB" id="W8UWN7"/>
<dbReference type="PANTHER" id="PTHR12677">
    <property type="entry name" value="GOLGI APPARATUS MEMBRANE PROTEIN TVP38-RELATED"/>
    <property type="match status" value="1"/>
</dbReference>
<reference evidence="8 9" key="1">
    <citation type="journal article" date="2014" name="Proc. Natl. Acad. Sci. U.S.A.">
        <title>Molecular dissection of the evolution of carbapenem-resistant multilocus sequence type 258 Klebsiella pneumoniae.</title>
        <authorList>
            <person name="Deleo F.R."/>
            <person name="Chen L."/>
            <person name="Porcella S.F."/>
            <person name="Martens C.A."/>
            <person name="Kobayashi S.D."/>
            <person name="Porter A.R."/>
            <person name="Chavda K.D."/>
            <person name="Jacobs M.R."/>
            <person name="Mathema B."/>
            <person name="Olsen R.J."/>
            <person name="Bonomo R.A."/>
            <person name="Musser J.M."/>
            <person name="Kreiswirth B.N."/>
        </authorList>
    </citation>
    <scope>NUCLEOTIDE SEQUENCE [LARGE SCALE GENOMIC DNA]</scope>
    <source>
        <strain evidence="8">30684/NJST258_2</strain>
    </source>
</reference>
<feature type="transmembrane region" description="Helical" evidence="6">
    <location>
        <begin position="67"/>
        <end position="88"/>
    </location>
</feature>
<evidence type="ECO:0000259" key="7">
    <source>
        <dbReference type="Pfam" id="PF09335"/>
    </source>
</evidence>
<feature type="transmembrane region" description="Helical" evidence="6">
    <location>
        <begin position="189"/>
        <end position="210"/>
    </location>
</feature>
<dbReference type="GO" id="GO:0005886">
    <property type="term" value="C:plasma membrane"/>
    <property type="evidence" value="ECO:0007669"/>
    <property type="project" value="UniProtKB-SubCell"/>
</dbReference>
<sequence length="251" mass="27177">MPAPVAWRRAVRRCAMTQPDRRHLRRARLALAVVVAAALAAWLWFPGGRTFLQQSLTALASLDPQQVRGFIAAWGPQAALVSFALMILQAIVAPLPAFLITLANAALFGAFWGGALSWFSAMVGAGLCFCIARALGREVVEKLTGRAVLRSADGYFTRFGPQTILVCRLLPFVPFDPVSYAAGLTSLRFWPFMLATGVGQLPATIVYSWAGSLLTGGTFWLATGLSLLFALAVVISIAKNIYRERHKRSSP</sequence>
<keyword evidence="5 6" id="KW-0472">Membrane</keyword>
<organism evidence="8 9">
    <name type="scientific">Klebsiella pneumoniae 30684/NJST258_2</name>
    <dbReference type="NCBI Taxonomy" id="1420013"/>
    <lineage>
        <taxon>Bacteria</taxon>
        <taxon>Pseudomonadati</taxon>
        <taxon>Pseudomonadota</taxon>
        <taxon>Gammaproteobacteria</taxon>
        <taxon>Enterobacterales</taxon>
        <taxon>Enterobacteriaceae</taxon>
        <taxon>Klebsiella/Raoultella group</taxon>
        <taxon>Klebsiella</taxon>
        <taxon>Klebsiella pneumoniae complex</taxon>
    </lineage>
</organism>
<comment type="subcellular location">
    <subcellularLocation>
        <location evidence="1 6">Cell membrane</location>
        <topology evidence="1 6">Multi-pass membrane protein</topology>
    </subcellularLocation>
</comment>
<feature type="transmembrane region" description="Helical" evidence="6">
    <location>
        <begin position="118"/>
        <end position="136"/>
    </location>
</feature>
<feature type="transmembrane region" description="Helical" evidence="6">
    <location>
        <begin position="29"/>
        <end position="47"/>
    </location>
</feature>
<dbReference type="Pfam" id="PF09335">
    <property type="entry name" value="VTT_dom"/>
    <property type="match status" value="1"/>
</dbReference>
<name>W8UWN7_KLEPN</name>
<evidence type="ECO:0000256" key="5">
    <source>
        <dbReference type="ARBA" id="ARBA00023136"/>
    </source>
</evidence>
<evidence type="ECO:0000256" key="3">
    <source>
        <dbReference type="ARBA" id="ARBA00022692"/>
    </source>
</evidence>
<accession>W8UWN7</accession>
<dbReference type="KEGG" id="kps:KPNJ2_03283"/>
<feature type="transmembrane region" description="Helical" evidence="6">
    <location>
        <begin position="95"/>
        <end position="112"/>
    </location>
</feature>
<evidence type="ECO:0000313" key="8">
    <source>
        <dbReference type="EMBL" id="AHM80063.1"/>
    </source>
</evidence>
<evidence type="ECO:0000313" key="9">
    <source>
        <dbReference type="Proteomes" id="UP000019586"/>
    </source>
</evidence>
<dbReference type="Proteomes" id="UP000019586">
    <property type="component" value="Chromosome"/>
</dbReference>
<keyword evidence="3 6" id="KW-0812">Transmembrane</keyword>
<dbReference type="InterPro" id="IPR015414">
    <property type="entry name" value="TMEM64"/>
</dbReference>
<evidence type="ECO:0000256" key="4">
    <source>
        <dbReference type="ARBA" id="ARBA00022989"/>
    </source>
</evidence>
<evidence type="ECO:0000256" key="2">
    <source>
        <dbReference type="ARBA" id="ARBA00022475"/>
    </source>
</evidence>
<protein>
    <recommendedName>
        <fullName evidence="6">TVP38/TMEM64 family membrane protein</fullName>
    </recommendedName>
</protein>
<gene>
    <name evidence="8" type="ORF">KPNJ2_03283</name>
</gene>
<dbReference type="PANTHER" id="PTHR12677:SF59">
    <property type="entry name" value="GOLGI APPARATUS MEMBRANE PROTEIN TVP38-RELATED"/>
    <property type="match status" value="1"/>
</dbReference>
<evidence type="ECO:0000256" key="1">
    <source>
        <dbReference type="ARBA" id="ARBA00004651"/>
    </source>
</evidence>
<dbReference type="PATRIC" id="fig|1420013.3.peg.3085"/>
<keyword evidence="2 6" id="KW-1003">Cell membrane</keyword>
<dbReference type="EMBL" id="CP006918">
    <property type="protein sequence ID" value="AHM80063.1"/>
    <property type="molecule type" value="Genomic_DNA"/>
</dbReference>
<proteinExistence type="inferred from homology"/>